<dbReference type="EMBL" id="BK063091">
    <property type="protein sequence ID" value="DBA11707.1"/>
    <property type="molecule type" value="Genomic_DNA"/>
</dbReference>
<accession>A0AA48SFG6</accession>
<reference evidence="1" key="2">
    <citation type="submission" date="2023-01" db="EMBL/GenBank/DDBJ databases">
        <authorList>
            <person name="Rosani U."/>
            <person name="Delmont T.O."/>
            <person name="Gaia M."/>
            <person name="Krupovic M."/>
        </authorList>
    </citation>
    <scope>NUCLEOTIDE SEQUENCE</scope>
    <source>
        <strain evidence="1">MalacoHV1/China/2018</strain>
    </source>
</reference>
<reference evidence="1" key="1">
    <citation type="journal article" date="2023" name="Front. Mar. Sci.">
        <title>Tracing the invertebrate herpesviruses in the global sequence datasets.</title>
        <authorList>
            <person name="Rosani U."/>
            <person name="Gaia M."/>
            <person name="Delmont T.O."/>
            <person name="Krupovic M."/>
        </authorList>
    </citation>
    <scope>NUCLEOTIDE SEQUENCE</scope>
    <source>
        <strain evidence="1">MalacoHV1/China/2018</strain>
    </source>
</reference>
<name>A0AA48SFG6_9VIRU</name>
<proteinExistence type="predicted"/>
<organism evidence="1">
    <name type="scientific">Malaco herpesvirus 1</name>
    <dbReference type="NCBI Taxonomy" id="3031797"/>
    <lineage>
        <taxon>Viruses</taxon>
        <taxon>Duplodnaviria</taxon>
        <taxon>Heunggongvirae</taxon>
        <taxon>Peploviricota</taxon>
        <taxon>Herviviricetes</taxon>
        <taxon>Herpesvirales</taxon>
        <taxon>Malacoherpesviridae</taxon>
    </lineage>
</organism>
<protein>
    <submittedName>
        <fullName evidence="1">ORF6</fullName>
    </submittedName>
</protein>
<evidence type="ECO:0000313" key="1">
    <source>
        <dbReference type="EMBL" id="DBA11707.1"/>
    </source>
</evidence>
<sequence length="380" mass="43368">MAGMKINRDALSKTIGLRMVSVGEPDSYINYYNQILDSIENPNLVKSLIFQEGGPPMKIKQELWCAATKGFKRNSSRECNNYSLQNPGNYSLGLAELEVHKRINTIEEPEPLNFNTNPSVIAVDGSDIIDDQDFPSENQTRLFIPLDQELYLGIPIVNLKCERIYKYLRTSEPQVTDERDEELEEGHGAVYDNITSFKTRFPATSLKVFSDDPYESADKKGEFLAIDRDFIGISTTPSPFVNDTMLSYHIPLELDPLQYVEHSSDLFLFVGRDNDGNGSCLYALNTFNARNRKIKEWPAVWTKLMMNDSEKQLVLRDNNTLDVYEWFETGYRFSHRLTISVSRGADVGAIPPNTTRFGLPIIELNERLEASLDYLEKQDQ</sequence>